<evidence type="ECO:0008006" key="3">
    <source>
        <dbReference type="Google" id="ProtNLM"/>
    </source>
</evidence>
<dbReference type="EMBL" id="UOFX01000091">
    <property type="protein sequence ID" value="VAX11796.1"/>
    <property type="molecule type" value="Genomic_DNA"/>
</dbReference>
<accession>A0A3B1B0G6</accession>
<dbReference type="NCBIfam" id="TIGR01552">
    <property type="entry name" value="phd_fam"/>
    <property type="match status" value="1"/>
</dbReference>
<reference evidence="2" key="1">
    <citation type="submission" date="2018-06" db="EMBL/GenBank/DDBJ databases">
        <authorList>
            <person name="Zhirakovskaya E."/>
        </authorList>
    </citation>
    <scope>NUCLEOTIDE SEQUENCE</scope>
</reference>
<name>A0A3B1B0G6_9ZZZZ</name>
<dbReference type="AlphaFoldDB" id="A0A3B1B0G6"/>
<evidence type="ECO:0000313" key="2">
    <source>
        <dbReference type="EMBL" id="VAX11796.1"/>
    </source>
</evidence>
<sequence length="77" mass="8711">MKLSALVEAVRTTDEEIMITKNGYPAAILVSPDEFDGWQETISIRNDPDLLNEVQEGLLELKKKRAAIYTLEELFGE</sequence>
<protein>
    <recommendedName>
        <fullName evidence="3">Antitoxin</fullName>
    </recommendedName>
</protein>
<dbReference type="SUPFAM" id="SSF143120">
    <property type="entry name" value="YefM-like"/>
    <property type="match status" value="1"/>
</dbReference>
<dbReference type="Gene3D" id="3.40.1620.10">
    <property type="entry name" value="YefM-like domain"/>
    <property type="match status" value="1"/>
</dbReference>
<dbReference type="InterPro" id="IPR036165">
    <property type="entry name" value="YefM-like_sf"/>
</dbReference>
<dbReference type="InterPro" id="IPR006442">
    <property type="entry name" value="Antitoxin_Phd/YefM"/>
</dbReference>
<proteinExistence type="inferred from homology"/>
<dbReference type="Pfam" id="PF02604">
    <property type="entry name" value="PhdYeFM_antitox"/>
    <property type="match status" value="1"/>
</dbReference>
<evidence type="ECO:0000256" key="1">
    <source>
        <dbReference type="ARBA" id="ARBA00009981"/>
    </source>
</evidence>
<comment type="similarity">
    <text evidence="1">Belongs to the phD/YefM antitoxin family.</text>
</comment>
<organism evidence="2">
    <name type="scientific">hydrothermal vent metagenome</name>
    <dbReference type="NCBI Taxonomy" id="652676"/>
    <lineage>
        <taxon>unclassified sequences</taxon>
        <taxon>metagenomes</taxon>
        <taxon>ecological metagenomes</taxon>
    </lineage>
</organism>
<gene>
    <name evidence="2" type="ORF">MNBD_GAMMA26-1264</name>
</gene>